<name>A0A6G7VAH1_9GAMM</name>
<dbReference type="PANTHER" id="PTHR46401:SF2">
    <property type="entry name" value="GLYCOSYLTRANSFERASE WBBK-RELATED"/>
    <property type="match status" value="1"/>
</dbReference>
<evidence type="ECO:0000259" key="3">
    <source>
        <dbReference type="Pfam" id="PF13439"/>
    </source>
</evidence>
<accession>A0A6G7VAH1</accession>
<sequence length="415" mass="45200">MPETLNIAIDLTPLLPGGENGGARLLVFELLYQLIELVPDTRFILLTQSASHAELAWLDRPNVQRMQVVGAAVGQGIRPRLARLASWLLKPLPIWAQRASGRLAYGVNATLKRLGSRSQLKALGVDLLYCPFTAPTFHEPGLPTVCTLYDLQERIFPGFFSPEDLANRAGVLAALRRQADLVITISEHTRAEAIAAGLDPARIQVIPPRLAQRLARYPLAGTEHVLDRLGIREGYYLLYPANFWPHKNHSRLFAAFKQARVRGLPDELVLVCTGAPGKGLEQARASAAALGLAPRVRFPGYLTDPQLAVLLNHAAGLIFPSLYEGFGLPVIEAMAAGIPVACSHTAALPEVAGDAAILFDPLDPQAIASAMFELVLNQDRRALLVAAGQRRAAQFSDSRAMAEAYWSCLYHLLRL</sequence>
<dbReference type="RefSeq" id="WP_166269267.1">
    <property type="nucleotide sequence ID" value="NZ_CP048029.1"/>
</dbReference>
<dbReference type="EMBL" id="CP048029">
    <property type="protein sequence ID" value="QIK36787.1"/>
    <property type="molecule type" value="Genomic_DNA"/>
</dbReference>
<dbReference type="AlphaFoldDB" id="A0A6G7VAH1"/>
<dbReference type="InterPro" id="IPR001296">
    <property type="entry name" value="Glyco_trans_1"/>
</dbReference>
<proteinExistence type="predicted"/>
<dbReference type="Proteomes" id="UP000502699">
    <property type="component" value="Chromosome"/>
</dbReference>
<dbReference type="Gene3D" id="3.40.50.2000">
    <property type="entry name" value="Glycogen Phosphorylase B"/>
    <property type="match status" value="2"/>
</dbReference>
<dbReference type="SUPFAM" id="SSF53756">
    <property type="entry name" value="UDP-Glycosyltransferase/glycogen phosphorylase"/>
    <property type="match status" value="1"/>
</dbReference>
<gene>
    <name evidence="4" type="ORF">GWK36_00880</name>
</gene>
<organism evidence="4 5">
    <name type="scientific">Caldichromatium japonicum</name>
    <dbReference type="NCBI Taxonomy" id="2699430"/>
    <lineage>
        <taxon>Bacteria</taxon>
        <taxon>Pseudomonadati</taxon>
        <taxon>Pseudomonadota</taxon>
        <taxon>Gammaproteobacteria</taxon>
        <taxon>Chromatiales</taxon>
        <taxon>Chromatiaceae</taxon>
        <taxon>Caldichromatium</taxon>
    </lineage>
</organism>
<dbReference type="PANTHER" id="PTHR46401">
    <property type="entry name" value="GLYCOSYLTRANSFERASE WBBK-RELATED"/>
    <property type="match status" value="1"/>
</dbReference>
<dbReference type="KEGG" id="cjap:GWK36_00880"/>
<evidence type="ECO:0000256" key="1">
    <source>
        <dbReference type="ARBA" id="ARBA00022679"/>
    </source>
</evidence>
<dbReference type="InterPro" id="IPR028098">
    <property type="entry name" value="Glyco_trans_4-like_N"/>
</dbReference>
<dbReference type="GO" id="GO:0016757">
    <property type="term" value="F:glycosyltransferase activity"/>
    <property type="evidence" value="ECO:0007669"/>
    <property type="project" value="InterPro"/>
</dbReference>
<keyword evidence="5" id="KW-1185">Reference proteome</keyword>
<dbReference type="Pfam" id="PF00534">
    <property type="entry name" value="Glycos_transf_1"/>
    <property type="match status" value="1"/>
</dbReference>
<evidence type="ECO:0000259" key="2">
    <source>
        <dbReference type="Pfam" id="PF00534"/>
    </source>
</evidence>
<feature type="domain" description="Glycosyltransferase subfamily 4-like N-terminal" evidence="3">
    <location>
        <begin position="116"/>
        <end position="208"/>
    </location>
</feature>
<feature type="domain" description="Glycosyl transferase family 1" evidence="2">
    <location>
        <begin position="233"/>
        <end position="389"/>
    </location>
</feature>
<keyword evidence="1 4" id="KW-0808">Transferase</keyword>
<protein>
    <submittedName>
        <fullName evidence="4">Glycosyltransferase family 4 protein</fullName>
    </submittedName>
</protein>
<dbReference type="GO" id="GO:0009103">
    <property type="term" value="P:lipopolysaccharide biosynthetic process"/>
    <property type="evidence" value="ECO:0007669"/>
    <property type="project" value="TreeGrafter"/>
</dbReference>
<reference evidence="5" key="1">
    <citation type="submission" date="2020-01" db="EMBL/GenBank/DDBJ databases">
        <title>Caldichromatium gen. nov., sp. nov., a thermophilic purple sulfur bacterium member of the family Chromatiaceae isolated from Nakabusa hot spring, Japan.</title>
        <authorList>
            <person name="Saini M.K."/>
            <person name="Hanada S."/>
            <person name="Tank M."/>
        </authorList>
    </citation>
    <scope>NUCLEOTIDE SEQUENCE [LARGE SCALE GENOMIC DNA]</scope>
    <source>
        <strain evidence="5">No.7</strain>
    </source>
</reference>
<dbReference type="Pfam" id="PF13439">
    <property type="entry name" value="Glyco_transf_4"/>
    <property type="match status" value="1"/>
</dbReference>
<dbReference type="CDD" id="cd03809">
    <property type="entry name" value="GT4_MtfB-like"/>
    <property type="match status" value="1"/>
</dbReference>
<evidence type="ECO:0000313" key="4">
    <source>
        <dbReference type="EMBL" id="QIK36787.1"/>
    </source>
</evidence>
<evidence type="ECO:0000313" key="5">
    <source>
        <dbReference type="Proteomes" id="UP000502699"/>
    </source>
</evidence>